<comment type="similarity">
    <text evidence="2">Belongs to the UTP14 family.</text>
</comment>
<evidence type="ECO:0008006" key="9">
    <source>
        <dbReference type="Google" id="ProtNLM"/>
    </source>
</evidence>
<gene>
    <name evidence="7" type="ORF">CEUTPL_LOCUS7636</name>
</gene>
<dbReference type="EMBL" id="OU892280">
    <property type="protein sequence ID" value="CAH1128919.1"/>
    <property type="molecule type" value="Genomic_DNA"/>
</dbReference>
<evidence type="ECO:0000313" key="7">
    <source>
        <dbReference type="EMBL" id="CAH1128919.1"/>
    </source>
</evidence>
<keyword evidence="5" id="KW-0175">Coiled coil</keyword>
<evidence type="ECO:0000256" key="3">
    <source>
        <dbReference type="ARBA" id="ARBA00022553"/>
    </source>
</evidence>
<protein>
    <recommendedName>
        <fullName evidence="9">U3 small nucleolar RNA-associated protein 14 homolog A</fullName>
    </recommendedName>
</protein>
<dbReference type="PANTHER" id="PTHR14150">
    <property type="entry name" value="U3 SMALL NUCLEOLAR RNA-ASSOCIATED PROTEIN 14"/>
    <property type="match status" value="1"/>
</dbReference>
<dbReference type="Pfam" id="PF04615">
    <property type="entry name" value="Utp14"/>
    <property type="match status" value="2"/>
</dbReference>
<dbReference type="InterPro" id="IPR006709">
    <property type="entry name" value="SSU_processome_Utp14"/>
</dbReference>
<evidence type="ECO:0000256" key="4">
    <source>
        <dbReference type="ARBA" id="ARBA00023242"/>
    </source>
</evidence>
<evidence type="ECO:0000256" key="6">
    <source>
        <dbReference type="SAM" id="MobiDB-lite"/>
    </source>
</evidence>
<organism evidence="7 8">
    <name type="scientific">Ceutorhynchus assimilis</name>
    <name type="common">cabbage seed weevil</name>
    <dbReference type="NCBI Taxonomy" id="467358"/>
    <lineage>
        <taxon>Eukaryota</taxon>
        <taxon>Metazoa</taxon>
        <taxon>Ecdysozoa</taxon>
        <taxon>Arthropoda</taxon>
        <taxon>Hexapoda</taxon>
        <taxon>Insecta</taxon>
        <taxon>Pterygota</taxon>
        <taxon>Neoptera</taxon>
        <taxon>Endopterygota</taxon>
        <taxon>Coleoptera</taxon>
        <taxon>Polyphaga</taxon>
        <taxon>Cucujiformia</taxon>
        <taxon>Curculionidae</taxon>
        <taxon>Ceutorhynchinae</taxon>
        <taxon>Ceutorhynchus</taxon>
    </lineage>
</organism>
<name>A0A9P0GK30_9CUCU</name>
<accession>A0A9P0GK30</accession>
<dbReference type="GO" id="GO:0032040">
    <property type="term" value="C:small-subunit processome"/>
    <property type="evidence" value="ECO:0007669"/>
    <property type="project" value="InterPro"/>
</dbReference>
<evidence type="ECO:0000256" key="2">
    <source>
        <dbReference type="ARBA" id="ARBA00007774"/>
    </source>
</evidence>
<evidence type="ECO:0000256" key="1">
    <source>
        <dbReference type="ARBA" id="ARBA00004604"/>
    </source>
</evidence>
<feature type="coiled-coil region" evidence="5">
    <location>
        <begin position="160"/>
        <end position="187"/>
    </location>
</feature>
<dbReference type="AlphaFoldDB" id="A0A9P0GK30"/>
<evidence type="ECO:0000256" key="5">
    <source>
        <dbReference type="SAM" id="Coils"/>
    </source>
</evidence>
<dbReference type="Proteomes" id="UP001152799">
    <property type="component" value="Chromosome 4"/>
</dbReference>
<evidence type="ECO:0000313" key="8">
    <source>
        <dbReference type="Proteomes" id="UP001152799"/>
    </source>
</evidence>
<proteinExistence type="inferred from homology"/>
<feature type="region of interest" description="Disordered" evidence="6">
    <location>
        <begin position="309"/>
        <end position="333"/>
    </location>
</feature>
<dbReference type="GO" id="GO:0006364">
    <property type="term" value="P:rRNA processing"/>
    <property type="evidence" value="ECO:0007669"/>
    <property type="project" value="InterPro"/>
</dbReference>
<keyword evidence="4" id="KW-0539">Nucleus</keyword>
<sequence length="696" mass="80775">MSDDSDYQFTDDDVDDTNHSRIVENVLSLNKAQNLKRPSRTEPTLQISEFNLVKSVTGQLQIDDLTKVLKTRKKHAKVGEKVERTKKKTHTLPKPLEKPQAERIRRSVGYEKNRFLFDRWEAFVTSNRASAHQVFPLDSVENLKVETKKAADIASTWTYKSDLQKELESLENKVEVYNIDENDKDDEFPLTLEELKEKRQEAAKLRAHQSYKEAKARRQNKIKSKKYHRILRKERIKQQLKEFEELQKTNPEAALKKLEEIEKARALERFSLRHKGTGQWAKSKQVRAKYDKESRQVLAQQLAISRELTQKQKHMESESEEEELKIEESSSNNPWIIKPDKEVSEFTSSYKQFWNEQNKNKEAIIQNDDDEQDNKIEEIVINDKQEKVKQIKKKVKKNKVVPKNQQKLNNSSGDWDIDDIFDQAEKKVAEKLKNKLAKSNKVTNKLKPKNKKATTKNNKKIDLSMPSQSKKQIIDEKMNETTHKTTNNNTNNNIDALKNIINLDNSNTQSNNIDPEKFMKPKVTNLDSALPSLIIENENNNNQKHVIMEAFEDNDIVEDFAKDKQEEVDQDKPQDIDLNLPGWGSWAGTGIDPKKQRKRKRFIIKMPETMPRRDDNKGSLIINEKAAAKIKPHLVSEVPFPFKTVKDYEASIRTPIGNSFVPELAYRRFIRPAVETKMGAVIEPATTSILMGKPKK</sequence>
<keyword evidence="3" id="KW-0597">Phosphoprotein</keyword>
<comment type="subcellular location">
    <subcellularLocation>
        <location evidence="1">Nucleus</location>
        <location evidence="1">Nucleolus</location>
    </subcellularLocation>
</comment>
<dbReference type="OrthoDB" id="277439at2759"/>
<dbReference type="PANTHER" id="PTHR14150:SF12">
    <property type="entry name" value="U3 SMALL NUCLEOLAR RNA-ASSOCIATED PROTEIN 14 HOMOLOG A"/>
    <property type="match status" value="1"/>
</dbReference>
<keyword evidence="8" id="KW-1185">Reference proteome</keyword>
<reference evidence="7" key="1">
    <citation type="submission" date="2022-01" db="EMBL/GenBank/DDBJ databases">
        <authorList>
            <person name="King R."/>
        </authorList>
    </citation>
    <scope>NUCLEOTIDE SEQUENCE</scope>
</reference>
<feature type="region of interest" description="Disordered" evidence="6">
    <location>
        <begin position="76"/>
        <end position="98"/>
    </location>
</feature>